<accession>A0A818KQI2</accession>
<evidence type="ECO:0000313" key="3">
    <source>
        <dbReference type="EMBL" id="CAF3564590.1"/>
    </source>
</evidence>
<name>A0A818KQI2_9BILA</name>
<evidence type="ECO:0000313" key="4">
    <source>
        <dbReference type="Proteomes" id="UP000663836"/>
    </source>
</evidence>
<reference evidence="3" key="1">
    <citation type="submission" date="2021-02" db="EMBL/GenBank/DDBJ databases">
        <authorList>
            <person name="Nowell W R."/>
        </authorList>
    </citation>
    <scope>NUCLEOTIDE SEQUENCE</scope>
</reference>
<protein>
    <submittedName>
        <fullName evidence="3">Uncharacterized protein</fullName>
    </submittedName>
</protein>
<comment type="caution">
    <text evidence="3">The sequence shown here is derived from an EMBL/GenBank/DDBJ whole genome shotgun (WGS) entry which is preliminary data.</text>
</comment>
<proteinExistence type="predicted"/>
<dbReference type="EMBL" id="CAJNOT010000334">
    <property type="protein sequence ID" value="CAF0944334.1"/>
    <property type="molecule type" value="Genomic_DNA"/>
</dbReference>
<organism evidence="3 4">
    <name type="scientific">Rotaria sordida</name>
    <dbReference type="NCBI Taxonomy" id="392033"/>
    <lineage>
        <taxon>Eukaryota</taxon>
        <taxon>Metazoa</taxon>
        <taxon>Spiralia</taxon>
        <taxon>Gnathifera</taxon>
        <taxon>Rotifera</taxon>
        <taxon>Eurotatoria</taxon>
        <taxon>Bdelloidea</taxon>
        <taxon>Philodinida</taxon>
        <taxon>Philodinidae</taxon>
        <taxon>Rotaria</taxon>
    </lineage>
</organism>
<dbReference type="Proteomes" id="UP000663864">
    <property type="component" value="Unassembled WGS sequence"/>
</dbReference>
<dbReference type="EMBL" id="CAJOBD010000074">
    <property type="protein sequence ID" value="CAF3564590.1"/>
    <property type="molecule type" value="Genomic_DNA"/>
</dbReference>
<gene>
    <name evidence="3" type="ORF">JBS370_LOCUS2009</name>
    <name evidence="2" type="ORF">ZHD862_LOCUS9650</name>
</gene>
<sequence length="109" mass="12420">MSYISNSTNISSSQQQTSTNDHNQETSKILNGYLKDHFNVSFIDCKCCCDASKEISKCQNGSLEFLRHIQEYINMPEYRLNCRCICGDNEQNNTPIKFGINLTPANDLK</sequence>
<evidence type="ECO:0000256" key="1">
    <source>
        <dbReference type="SAM" id="MobiDB-lite"/>
    </source>
</evidence>
<evidence type="ECO:0000313" key="2">
    <source>
        <dbReference type="EMBL" id="CAF0944334.1"/>
    </source>
</evidence>
<dbReference type="Proteomes" id="UP000663836">
    <property type="component" value="Unassembled WGS sequence"/>
</dbReference>
<feature type="compositionally biased region" description="Low complexity" evidence="1">
    <location>
        <begin position="1"/>
        <end position="20"/>
    </location>
</feature>
<dbReference type="AlphaFoldDB" id="A0A818KQI2"/>
<feature type="region of interest" description="Disordered" evidence="1">
    <location>
        <begin position="1"/>
        <end position="24"/>
    </location>
</feature>